<dbReference type="Gene3D" id="3.30.420.10">
    <property type="entry name" value="Ribonuclease H-like superfamily/Ribonuclease H"/>
    <property type="match status" value="1"/>
</dbReference>
<dbReference type="Proteomes" id="UP000323317">
    <property type="component" value="Unassembled WGS sequence"/>
</dbReference>
<reference evidence="3 4" key="1">
    <citation type="submission" date="2019-08" db="EMBL/GenBank/DDBJ databases">
        <title>Bacillus genomes from the desert of Cuatro Cienegas, Coahuila.</title>
        <authorList>
            <person name="Olmedo-Alvarez G."/>
        </authorList>
    </citation>
    <scope>NUCLEOTIDE SEQUENCE [LARGE SCALE GENOMIC DNA]</scope>
    <source>
        <strain evidence="3 4">CH40_1T</strain>
    </source>
</reference>
<dbReference type="InterPro" id="IPR036397">
    <property type="entry name" value="RNaseH_sf"/>
</dbReference>
<evidence type="ECO:0000313" key="3">
    <source>
        <dbReference type="EMBL" id="TYR73445.1"/>
    </source>
</evidence>
<dbReference type="GO" id="GO:0015074">
    <property type="term" value="P:DNA integration"/>
    <property type="evidence" value="ECO:0007669"/>
    <property type="project" value="InterPro"/>
</dbReference>
<dbReference type="Pfam" id="PF20310">
    <property type="entry name" value="HTH_Tnp_2"/>
    <property type="match status" value="1"/>
</dbReference>
<dbReference type="RefSeq" id="WP_148948272.1">
    <property type="nucleotide sequence ID" value="NZ_VTEH01000018.1"/>
</dbReference>
<dbReference type="SUPFAM" id="SSF53098">
    <property type="entry name" value="Ribonuclease H-like"/>
    <property type="match status" value="1"/>
</dbReference>
<dbReference type="InterPro" id="IPR046929">
    <property type="entry name" value="HTH_Tnp"/>
</dbReference>
<gene>
    <name evidence="3" type="ORF">FZC79_18550</name>
</gene>
<dbReference type="Pfam" id="PF13276">
    <property type="entry name" value="HTH_21"/>
    <property type="match status" value="1"/>
</dbReference>
<comment type="function">
    <text evidence="1">Involved in the transposition of the insertion sequence.</text>
</comment>
<dbReference type="EMBL" id="VTEH01000018">
    <property type="protein sequence ID" value="TYR73445.1"/>
    <property type="molecule type" value="Genomic_DNA"/>
</dbReference>
<dbReference type="PANTHER" id="PTHR46889:SF5">
    <property type="entry name" value="INTEGRASE PROTEIN"/>
    <property type="match status" value="1"/>
</dbReference>
<dbReference type="InterPro" id="IPR050900">
    <property type="entry name" value="Transposase_IS3/IS150/IS904"/>
</dbReference>
<dbReference type="AlphaFoldDB" id="A0A5D4K9L5"/>
<accession>A0A5D4K9L5</accession>
<evidence type="ECO:0000259" key="2">
    <source>
        <dbReference type="PROSITE" id="PS50994"/>
    </source>
</evidence>
<dbReference type="GO" id="GO:0003676">
    <property type="term" value="F:nucleic acid binding"/>
    <property type="evidence" value="ECO:0007669"/>
    <property type="project" value="InterPro"/>
</dbReference>
<organism evidence="3 4">
    <name type="scientific">Rossellomorea vietnamensis</name>
    <dbReference type="NCBI Taxonomy" id="218284"/>
    <lineage>
        <taxon>Bacteria</taxon>
        <taxon>Bacillati</taxon>
        <taxon>Bacillota</taxon>
        <taxon>Bacilli</taxon>
        <taxon>Bacillales</taxon>
        <taxon>Bacillaceae</taxon>
        <taxon>Rossellomorea</taxon>
    </lineage>
</organism>
<evidence type="ECO:0000313" key="4">
    <source>
        <dbReference type="Proteomes" id="UP000323317"/>
    </source>
</evidence>
<name>A0A5D4K9L5_9BACI</name>
<protein>
    <submittedName>
        <fullName evidence="3">IS3 family transposase</fullName>
    </submittedName>
</protein>
<evidence type="ECO:0000256" key="1">
    <source>
        <dbReference type="ARBA" id="ARBA00002286"/>
    </source>
</evidence>
<dbReference type="InterPro" id="IPR012337">
    <property type="entry name" value="RNaseH-like_sf"/>
</dbReference>
<feature type="domain" description="Integrase catalytic" evidence="2">
    <location>
        <begin position="289"/>
        <end position="453"/>
    </location>
</feature>
<dbReference type="PANTHER" id="PTHR46889">
    <property type="entry name" value="TRANSPOSASE INSF FOR INSERTION SEQUENCE IS3B-RELATED"/>
    <property type="match status" value="1"/>
</dbReference>
<dbReference type="InterPro" id="IPR025948">
    <property type="entry name" value="HTH-like_dom"/>
</dbReference>
<comment type="caution">
    <text evidence="3">The sequence shown here is derived from an EMBL/GenBank/DDBJ whole genome shotgun (WGS) entry which is preliminary data.</text>
</comment>
<dbReference type="InterPro" id="IPR048020">
    <property type="entry name" value="Transpos_IS3"/>
</dbReference>
<dbReference type="NCBIfam" id="NF033516">
    <property type="entry name" value="transpos_IS3"/>
    <property type="match status" value="1"/>
</dbReference>
<proteinExistence type="predicted"/>
<dbReference type="PROSITE" id="PS50994">
    <property type="entry name" value="INTEGRASE"/>
    <property type="match status" value="1"/>
</dbReference>
<dbReference type="InterPro" id="IPR001584">
    <property type="entry name" value="Integrase_cat-core"/>
</dbReference>
<dbReference type="Pfam" id="PF00665">
    <property type="entry name" value="rve"/>
    <property type="match status" value="1"/>
</dbReference>
<dbReference type="Pfam" id="PF13333">
    <property type="entry name" value="rve_2"/>
    <property type="match status" value="1"/>
</dbReference>
<sequence length="456" mass="53288">MTNRQLVEIGENIMSKKTFTEKEIKQLSINPFVKAVSAKGITYTDEFKRLFIAEKEKGKFSRQIFEEVGFDADIIGMARIHAASKRWSAAYKKNGVLGLSDTRKGNSGRPRERELSLEDKNARLEAQINLLKAENELPKKDSIRGKGAKEVVLSPSQKFILIRSVIEKYKLKNMVRYLCGVAGVSRSAYYKYYSPESQERRKQREARDEELKEIILEAFRHKNRKKGARQIKMTLAGQFKIVFNLKRIRRIMKKYNIVCPFRRANPYKRLMKATQEHSVVPNLLERQFNQGIPGKVLLTDITYLNYGKSSRAYLSMILDGSSGEALAFHVSDRMTMELATDTLNKLKKNRRFKKHKDSLIHSDQGVHYTHPQFQKMVKKLGIRQSMSRRGNCWDNAPIESFFGHLKDETYIKSCLTLEDVQKEIKQYINYYNHHRYQWNRKKMTPVQYRDHLLEVA</sequence>